<dbReference type="Pfam" id="PF18431">
    <property type="entry name" value="RNAse_A_bac"/>
    <property type="match status" value="1"/>
</dbReference>
<dbReference type="InterPro" id="IPR041436">
    <property type="entry name" value="RNAse_A_bac"/>
</dbReference>
<protein>
    <recommendedName>
        <fullName evidence="2">Bacterial CdiA-CT RNAse A domain-containing protein</fullName>
    </recommendedName>
</protein>
<evidence type="ECO:0000313" key="4">
    <source>
        <dbReference type="Proteomes" id="UP000774570"/>
    </source>
</evidence>
<comment type="caution">
    <text evidence="3">The sequence shown here is derived from an EMBL/GenBank/DDBJ whole genome shotgun (WGS) entry which is preliminary data.</text>
</comment>
<feature type="region of interest" description="Disordered" evidence="1">
    <location>
        <begin position="1809"/>
        <end position="1832"/>
    </location>
</feature>
<dbReference type="NCBIfam" id="TIGR03696">
    <property type="entry name" value="Rhs_assc_core"/>
    <property type="match status" value="1"/>
</dbReference>
<gene>
    <name evidence="3" type="ORF">K1Y72_18715</name>
</gene>
<feature type="compositionally biased region" description="Gly residues" evidence="1">
    <location>
        <begin position="257"/>
        <end position="266"/>
    </location>
</feature>
<dbReference type="Proteomes" id="UP000774570">
    <property type="component" value="Unassembled WGS sequence"/>
</dbReference>
<proteinExistence type="predicted"/>
<dbReference type="InterPro" id="IPR030934">
    <property type="entry name" value="Intein_C"/>
</dbReference>
<name>A0ABS7FVH5_9ACTN</name>
<reference evidence="3 4" key="1">
    <citation type="submission" date="2021-07" db="EMBL/GenBank/DDBJ databases">
        <title>Actinomadura sp. PM05-2 isolated from lichen.</title>
        <authorList>
            <person name="Somphong A."/>
            <person name="Phongsopitanun W."/>
            <person name="Tanasupawat S."/>
            <person name="Peongsungnone V."/>
        </authorList>
    </citation>
    <scope>NUCLEOTIDE SEQUENCE [LARGE SCALE GENOMIC DNA]</scope>
    <source>
        <strain evidence="3 4">PM05-2</strain>
    </source>
</reference>
<accession>A0ABS7FVH5</accession>
<dbReference type="Gene3D" id="2.170.16.10">
    <property type="entry name" value="Hedgehog/Intein (Hint) domain"/>
    <property type="match status" value="1"/>
</dbReference>
<dbReference type="InterPro" id="IPR050708">
    <property type="entry name" value="T6SS_VgrG/RHS"/>
</dbReference>
<organism evidence="3 4">
    <name type="scientific">Actinomadura parmotrematis</name>
    <dbReference type="NCBI Taxonomy" id="2864039"/>
    <lineage>
        <taxon>Bacteria</taxon>
        <taxon>Bacillati</taxon>
        <taxon>Actinomycetota</taxon>
        <taxon>Actinomycetes</taxon>
        <taxon>Streptosporangiales</taxon>
        <taxon>Thermomonosporaceae</taxon>
        <taxon>Actinomadura</taxon>
    </lineage>
</organism>
<dbReference type="InterPro" id="IPR031325">
    <property type="entry name" value="RHS_repeat"/>
</dbReference>
<dbReference type="EMBL" id="JAIBOA010000011">
    <property type="protein sequence ID" value="MBW8484423.1"/>
    <property type="molecule type" value="Genomic_DNA"/>
</dbReference>
<dbReference type="PANTHER" id="PTHR32305:SF17">
    <property type="entry name" value="TRNA NUCLEASE WAPA"/>
    <property type="match status" value="1"/>
</dbReference>
<keyword evidence="4" id="KW-1185">Reference proteome</keyword>
<dbReference type="NCBIfam" id="TIGR01643">
    <property type="entry name" value="YD_repeat_2x"/>
    <property type="match status" value="1"/>
</dbReference>
<dbReference type="SUPFAM" id="SSF51294">
    <property type="entry name" value="Hedgehog/intein (Hint) domain"/>
    <property type="match status" value="1"/>
</dbReference>
<dbReference type="InterPro" id="IPR006530">
    <property type="entry name" value="YD"/>
</dbReference>
<sequence>MRAGRFSGWLVRGWAAWTARSRLFRVLVALAVVTPLIGVGHWVLAGHARPPAAKGVAVKGVHDVHFEKTATAKQPPSVKPPKETWPAVTTADVSLDPAKLSVRNPGAGQAPAKGTPVWVQPVKSPSGAYTGPAKVTVKTAARDTAKRLNITGLVFTATPHGGTPVTKGAGPVRIGVDYNWLTAYYGRNWATSLHMVQLPACALTSPDKTECRTQTSLPGAGIYVKGQDVYAQPTALSVNGTATVLAVTSGTGPNGTTTGGADGGAAGSSNSTDLKPSGSWTAGGSRGSFTYSYPIPVPSVATVLAPQLGLNYDSGSVDGQTSATSSQANWLGDGWSTPNSFIEQTFAGCADKPEGAAAPKKIGDLCYDGPILSMSLNGRTVDIIAQNGKYTTSDASGEKVERVTNANNGTGADNKDFWRITGRDGTQYYFGRNQLPGWTSGKQATNSVDWEPVFSAHQPNGTTYTDPCWKSEGFDKSVCKTAYRWHLDYVVDVRGNATSYYYKQATNSYTQNAPLTTTDPATIKANADYVRDSYLDHIDYGFRDGQAYSVNSGHAPAQVIFKSSPRCLSGSCDFPTGTSRNGYLDTPNDLICKVGDRCLVSAPTHWSTVRLTGIATQQWDGSAYAPVDSWTFTQTMPDPNDGADPTLWLSSISRKGADTAGGGSAVTLPDVTFEPQTLPNRVDAGTDGNGPLNRMRLLSITTETGSVIGVNYFQANPCPTPSSIDPAKNTTSCFPVYWTPPYSSKPFRDWFNTYQVKSVTQTSAIGTDPTGRSPATYTGYSYLGGGAWHFDTNEVVKPKYRTYGQWRGFGKVQTFMGQGSDPQTESETVYYRGMANNNITNAAFDDNEGGWSVVDADKPITFTGDSSITDSQGKDHPDLDRLAGSPLETTTYNWAGGNDNITGSTINSYWVSPAIASRPRNALPDLTVNATGQVETWTRQKVSGTPGWRITETDTAYDTTATSPTFGMPVRVYEHGDTSRTDQRKCTTTSYAPYNSGNNLAGLPAEVVTIAKACGGANPDGASVPASGQVNALTAPSSYNAATELVSDTKTIYDDDTLGPSLPTDLDPGSTGHPLKTPVVGNVTEVRKADYDVAAGKVVWKVAAATKYDDSGVSTDTWNALGAHTHTENTVTAGVVTKTVTTNPLGQTATIVLDPRRSVPISTSDPNKITTSSTYDGLGRLTAVWSNSRPTSQPANVKYGYQLSRTAVSAVTTQTANDANGYSLSTALYDAMLRPVQTQSPTPQGGRLLTNTFYDTHGWTWKSNAAYWDSGATPNNTLAAAEDSKIPSQIVTTFDGAGRPILATSYYQSQVREQTATAYYGDKTITVPPPGGVATQSVTDALGRSIEADNYTSRPNVTINPGTGPAAIPSVTISGGSTTASNGKTQGVTYGYDARGNQTDIKNLASGDVWHSDYGTLGQVLTKTDPDAGKTSTSYDLLGRIVQSTDGNGATTSYTYDVVDRRTGSYHGAAPTSGQPDATKQIASWTYDNLKPDGSADIAGLTNPIGHLTSSTRYDVNGSATVGGLTGKQRGYTTHVTDGFTVFGDPLGSTTTLPASEGALKGDHTVYYDYTDRAGLLLDAYYNADGPLPEEQVDYGWKTAGGLDLQSGSNGLGGYASDVTYSAYSQVTQVKSGASSKPAYLSLHYDEHTGRLDDQQFTYSDRSSVPIDQNLYSYDLAGNPTKQINVRQGSQRETQCFGYDSLDRLTQAWTGTDDCKADPASNGGATVGSGIANGAYWTSWTFDPLGQRQKQTDHGVGGTGDMVTSYTYAGSGNAQPHTLTSLTKTTAATPGATPVTVQTQSFGYDKVGNLNQRSTITNPNQPNSTTDSRTLGWDDQGELSTVTTSQGGVSYLYGPDGQLLLQKDASAKVTTLYLPGEQLSLNTATGILSGVRYYPQPGGVTAVRAVDAGGIQKVSFTTSDPHGTGTFNIDKDWAQPVWKQSTPYGDSRGTKPSSWPDNHGFLDKVEDQTTGLVNVGARWYDPTLGRFISVDPILSATGQQQQNGYTYADSNPVTSSDPSGLCPIDRCGGGIVNVGHDKPAKGGCGLDCGRPGIRNPTRDAIRNVISDLGDPRKRDNGNPPGPIVADPVVILSGLSGFRHRQEVSASVKAYGFGLDTSQGPDLGNPLDTKDSSFVNFFNALIGDAMYECSTGSNRWRACLMVIATVISFAGGGKGAEAGEGITIRGGKLSSGGLRGAKCSFLPETPVLLPDGKSKSIKEVKKGELVANTVPGDIAPAQRHRVSGVAVTPRDTRFTKVTIATKHGPQSVTGTSSHLYWDATKNAWTAADQLKAGDFLQGMNGRLVKIISLQELDFPARTYNLAVEQLHTYYVLAGKVSILVHNCPDLVADDAHFPAAHTLNEHVNVTDQDLINMARQSGIKSRFTDLQTAQQVVDYGIADNQRRIATWLRRGGVGPLEIKGRFGANNSIGVRADADGAITPTSNAYTIILQRAAGHPGGYYVSTAYPR</sequence>
<feature type="compositionally biased region" description="Polar residues" evidence="1">
    <location>
        <begin position="1809"/>
        <end position="1829"/>
    </location>
</feature>
<dbReference type="PANTHER" id="PTHR32305">
    <property type="match status" value="1"/>
</dbReference>
<dbReference type="CDD" id="cd00081">
    <property type="entry name" value="Hint"/>
    <property type="match status" value="1"/>
</dbReference>
<feature type="region of interest" description="Disordered" evidence="1">
    <location>
        <begin position="253"/>
        <end position="279"/>
    </location>
</feature>
<dbReference type="Gene3D" id="2.180.10.10">
    <property type="entry name" value="RHS repeat-associated core"/>
    <property type="match status" value="2"/>
</dbReference>
<feature type="domain" description="Bacterial CdiA-CT RNAse A" evidence="2">
    <location>
        <begin position="2355"/>
        <end position="2465"/>
    </location>
</feature>
<dbReference type="Pfam" id="PF07591">
    <property type="entry name" value="PT-HINT"/>
    <property type="match status" value="1"/>
</dbReference>
<dbReference type="Pfam" id="PF05593">
    <property type="entry name" value="RHS_repeat"/>
    <property type="match status" value="1"/>
</dbReference>
<evidence type="ECO:0000259" key="2">
    <source>
        <dbReference type="Pfam" id="PF18431"/>
    </source>
</evidence>
<evidence type="ECO:0000256" key="1">
    <source>
        <dbReference type="SAM" id="MobiDB-lite"/>
    </source>
</evidence>
<dbReference type="CDD" id="cd20684">
    <property type="entry name" value="CdiA-CT_Yk_RNaseA-like"/>
    <property type="match status" value="1"/>
</dbReference>
<dbReference type="RefSeq" id="WP_220167649.1">
    <property type="nucleotide sequence ID" value="NZ_JAIBOA010000011.1"/>
</dbReference>
<dbReference type="InterPro" id="IPR036844">
    <property type="entry name" value="Hint_dom_sf"/>
</dbReference>
<dbReference type="NCBIfam" id="TIGR01443">
    <property type="entry name" value="intein_Cterm"/>
    <property type="match status" value="1"/>
</dbReference>
<evidence type="ECO:0000313" key="3">
    <source>
        <dbReference type="EMBL" id="MBW8484423.1"/>
    </source>
</evidence>
<dbReference type="InterPro" id="IPR022385">
    <property type="entry name" value="Rhs_assc_core"/>
</dbReference>
<dbReference type="PROSITE" id="PS50818">
    <property type="entry name" value="INTEIN_C_TER"/>
    <property type="match status" value="1"/>
</dbReference>